<evidence type="ECO:0000313" key="3">
    <source>
        <dbReference type="EMBL" id="PTB71942.1"/>
    </source>
</evidence>
<protein>
    <recommendedName>
        <fullName evidence="5">Mid2 domain-containing protein</fullName>
    </recommendedName>
</protein>
<gene>
    <name evidence="3" type="ORF">M440DRAFT_1385537</name>
</gene>
<keyword evidence="2" id="KW-0732">Signal</keyword>
<dbReference type="OrthoDB" id="4900526at2759"/>
<feature type="region of interest" description="Disordered" evidence="1">
    <location>
        <begin position="31"/>
        <end position="52"/>
    </location>
</feature>
<dbReference type="Proteomes" id="UP000240760">
    <property type="component" value="Unassembled WGS sequence"/>
</dbReference>
<feature type="chain" id="PRO_5015673345" description="Mid2 domain-containing protein" evidence="2">
    <location>
        <begin position="22"/>
        <end position="182"/>
    </location>
</feature>
<name>A0A2T4BRJ9_TRILO</name>
<proteinExistence type="predicted"/>
<sequence>MAVRIIHLLLAIIHIAHMALCAPTGNISPLPPATISTPSQPPPKQIPGTTPKRHHIIRVSKSANQETSDSNNDFFDTTTLQLLETSPHAKPVPVFTSSNQGKVVIFTIPEDNNGSTITSYRIQDKPIDSTFSSPHAWNGGTARILCRQRLRQCRQRVLEQRLGLLILGASLALAVVCACLRE</sequence>
<dbReference type="EMBL" id="KZ679144">
    <property type="protein sequence ID" value="PTB71942.1"/>
    <property type="molecule type" value="Genomic_DNA"/>
</dbReference>
<evidence type="ECO:0000313" key="4">
    <source>
        <dbReference type="Proteomes" id="UP000240760"/>
    </source>
</evidence>
<feature type="signal peptide" evidence="2">
    <location>
        <begin position="1"/>
        <end position="21"/>
    </location>
</feature>
<evidence type="ECO:0000256" key="2">
    <source>
        <dbReference type="SAM" id="SignalP"/>
    </source>
</evidence>
<dbReference type="AlphaFoldDB" id="A0A2T4BRJ9"/>
<evidence type="ECO:0008006" key="5">
    <source>
        <dbReference type="Google" id="ProtNLM"/>
    </source>
</evidence>
<organism evidence="3 4">
    <name type="scientific">Trichoderma longibrachiatum ATCC 18648</name>
    <dbReference type="NCBI Taxonomy" id="983965"/>
    <lineage>
        <taxon>Eukaryota</taxon>
        <taxon>Fungi</taxon>
        <taxon>Dikarya</taxon>
        <taxon>Ascomycota</taxon>
        <taxon>Pezizomycotina</taxon>
        <taxon>Sordariomycetes</taxon>
        <taxon>Hypocreomycetidae</taxon>
        <taxon>Hypocreales</taxon>
        <taxon>Hypocreaceae</taxon>
        <taxon>Trichoderma</taxon>
    </lineage>
</organism>
<evidence type="ECO:0000256" key="1">
    <source>
        <dbReference type="SAM" id="MobiDB-lite"/>
    </source>
</evidence>
<keyword evidence="4" id="KW-1185">Reference proteome</keyword>
<reference evidence="3 4" key="1">
    <citation type="submission" date="2016-07" db="EMBL/GenBank/DDBJ databases">
        <title>Multiple horizontal gene transfer events from other fungi enriched the ability of initially mycotrophic Trichoderma (Ascomycota) to feed on dead plant biomass.</title>
        <authorList>
            <consortium name="DOE Joint Genome Institute"/>
            <person name="Aerts A."/>
            <person name="Atanasova L."/>
            <person name="Chenthamara K."/>
            <person name="Zhang J."/>
            <person name="Grujic M."/>
            <person name="Henrissat B."/>
            <person name="Kuo A."/>
            <person name="Salamov A."/>
            <person name="Lipzen A."/>
            <person name="Labutti K."/>
            <person name="Barry K."/>
            <person name="Miao Y."/>
            <person name="Rahimi M.J."/>
            <person name="Shen Q."/>
            <person name="Grigoriev I.V."/>
            <person name="Kubicek C.P."/>
            <person name="Druzhinina I.S."/>
        </authorList>
    </citation>
    <scope>NUCLEOTIDE SEQUENCE [LARGE SCALE GENOMIC DNA]</scope>
    <source>
        <strain evidence="3 4">ATCC 18648</strain>
    </source>
</reference>
<accession>A0A2T4BRJ9</accession>